<dbReference type="RefSeq" id="WP_345090470.1">
    <property type="nucleotide sequence ID" value="NZ_BAAAWG010000018.1"/>
</dbReference>
<reference evidence="2" key="1">
    <citation type="journal article" date="2019" name="Int. J. Syst. Evol. Microbiol.">
        <title>The Global Catalogue of Microorganisms (GCM) 10K type strain sequencing project: providing services to taxonomists for standard genome sequencing and annotation.</title>
        <authorList>
            <consortium name="The Broad Institute Genomics Platform"/>
            <consortium name="The Broad Institute Genome Sequencing Center for Infectious Disease"/>
            <person name="Wu L."/>
            <person name="Ma J."/>
        </authorList>
    </citation>
    <scope>NUCLEOTIDE SEQUENCE [LARGE SCALE GENOMIC DNA]</scope>
    <source>
        <strain evidence="2">CGMCC 1.15809</strain>
    </source>
</reference>
<dbReference type="Proteomes" id="UP001596241">
    <property type="component" value="Unassembled WGS sequence"/>
</dbReference>
<evidence type="ECO:0000313" key="2">
    <source>
        <dbReference type="Proteomes" id="UP001596241"/>
    </source>
</evidence>
<sequence>MSGMTGLVCAIFVALLGWLLPGRGGHRATRGPGAFAATARPPAVTPRRRLVCVPRVPPGLLPLLVLGDEGTGLVRPYVLAAQERQRLAKQRARRRELEEAVRALNAWSSGGGGRG</sequence>
<evidence type="ECO:0000313" key="1">
    <source>
        <dbReference type="EMBL" id="MFC5895367.1"/>
    </source>
</evidence>
<protein>
    <submittedName>
        <fullName evidence="1">Uncharacterized protein</fullName>
    </submittedName>
</protein>
<proteinExistence type="predicted"/>
<keyword evidence="2" id="KW-1185">Reference proteome</keyword>
<organism evidence="1 2">
    <name type="scientific">Streptomyces ramulosus</name>
    <dbReference type="NCBI Taxonomy" id="47762"/>
    <lineage>
        <taxon>Bacteria</taxon>
        <taxon>Bacillati</taxon>
        <taxon>Actinomycetota</taxon>
        <taxon>Actinomycetes</taxon>
        <taxon>Kitasatosporales</taxon>
        <taxon>Streptomycetaceae</taxon>
        <taxon>Streptomyces</taxon>
    </lineage>
</organism>
<accession>A0ABW1FLN1</accession>
<comment type="caution">
    <text evidence="1">The sequence shown here is derived from an EMBL/GenBank/DDBJ whole genome shotgun (WGS) entry which is preliminary data.</text>
</comment>
<name>A0ABW1FLN1_9ACTN</name>
<dbReference type="EMBL" id="JBHSPW010000010">
    <property type="protein sequence ID" value="MFC5895367.1"/>
    <property type="molecule type" value="Genomic_DNA"/>
</dbReference>
<gene>
    <name evidence="1" type="ORF">ACFP3M_21455</name>
</gene>